<feature type="compositionally biased region" description="Basic and acidic residues" evidence="2">
    <location>
        <begin position="1"/>
        <end position="10"/>
    </location>
</feature>
<dbReference type="STRING" id="404433.BTW07_03190"/>
<comment type="caution">
    <text evidence="4">The sequence shown here is derived from an EMBL/GenBank/DDBJ whole genome shotgun (WGS) entry which is preliminary data.</text>
</comment>
<dbReference type="Gene3D" id="1.10.287.1490">
    <property type="match status" value="2"/>
</dbReference>
<dbReference type="RefSeq" id="WP_075568717.1">
    <property type="nucleotide sequence ID" value="NZ_MSDO01000003.1"/>
</dbReference>
<dbReference type="AlphaFoldDB" id="A0A1Q8SVP3"/>
<protein>
    <submittedName>
        <fullName evidence="4">Uncharacterized protein</fullName>
    </submittedName>
</protein>
<sequence length="341" mass="37426">MPSPSDEHRASPTIVPDRGDMTSPRRTTRHYQGSPGRRPPRVWPLWIFILLLIAGAGLGGWQLWQRLQAQDAQIAKLNQRLDATGSTLDASGESLRGEFDRLRDQLESTQAAVGSLETRVADSRQGDQIAKQFESLQQTDDDLRDLIATLQSSFTALESTGEDERGALAARLGTLEGSQQQQDDRLDSVDETLDRQQQADQKLSDQLTASLETLRQNQQDLSQQVEANDGSDTRTAMTDLQSSLSKLQTRVDTLAQQETPSSDALEQIRRSVTELRQGQTALNAGLESLQSRIGNLPSGASASQIRELNERLGSLEASRAQLTRRVASLITNVSELQRGGG</sequence>
<evidence type="ECO:0000256" key="1">
    <source>
        <dbReference type="SAM" id="Coils"/>
    </source>
</evidence>
<feature type="coiled-coil region" evidence="1">
    <location>
        <begin position="204"/>
        <end position="257"/>
    </location>
</feature>
<keyword evidence="5" id="KW-1185">Reference proteome</keyword>
<reference evidence="4 5" key="1">
    <citation type="submission" date="2016-12" db="EMBL/GenBank/DDBJ databases">
        <title>Draft genome sequences of strains Salinicola socius SMB35, Salinicola sp. MH3R3-1 and Chromohalobacter sp. SMB17 from the Verkhnekamsk potash mining region of Russia.</title>
        <authorList>
            <person name="Mavrodi D.V."/>
            <person name="Olsson B.E."/>
            <person name="Korsakova E.S."/>
            <person name="Pyankova A."/>
            <person name="Mavrodi O.V."/>
            <person name="Plotnikova E.G."/>
        </authorList>
    </citation>
    <scope>NUCLEOTIDE SEQUENCE [LARGE SCALE GENOMIC DNA]</scope>
    <source>
        <strain evidence="4 5">SMB35</strain>
    </source>
</reference>
<name>A0A1Q8SVP3_9GAMM</name>
<keyword evidence="1" id="KW-0175">Coiled coil</keyword>
<dbReference type="OrthoDB" id="6182112at2"/>
<dbReference type="EMBL" id="MSDO01000003">
    <property type="protein sequence ID" value="OLO05496.1"/>
    <property type="molecule type" value="Genomic_DNA"/>
</dbReference>
<keyword evidence="3" id="KW-1133">Transmembrane helix</keyword>
<evidence type="ECO:0000313" key="4">
    <source>
        <dbReference type="EMBL" id="OLO05496.1"/>
    </source>
</evidence>
<organism evidence="4 5">
    <name type="scientific">Salinicola socius</name>
    <dbReference type="NCBI Taxonomy" id="404433"/>
    <lineage>
        <taxon>Bacteria</taxon>
        <taxon>Pseudomonadati</taxon>
        <taxon>Pseudomonadota</taxon>
        <taxon>Gammaproteobacteria</taxon>
        <taxon>Oceanospirillales</taxon>
        <taxon>Halomonadaceae</taxon>
        <taxon>Salinicola</taxon>
    </lineage>
</organism>
<gene>
    <name evidence="4" type="ORF">BTW07_03190</name>
</gene>
<proteinExistence type="predicted"/>
<evidence type="ECO:0000256" key="3">
    <source>
        <dbReference type="SAM" id="Phobius"/>
    </source>
</evidence>
<feature type="region of interest" description="Disordered" evidence="2">
    <location>
        <begin position="1"/>
        <end position="37"/>
    </location>
</feature>
<evidence type="ECO:0000313" key="5">
    <source>
        <dbReference type="Proteomes" id="UP000186878"/>
    </source>
</evidence>
<dbReference type="Proteomes" id="UP000186878">
    <property type="component" value="Unassembled WGS sequence"/>
</dbReference>
<accession>A0A1Q8SVP3</accession>
<feature type="transmembrane region" description="Helical" evidence="3">
    <location>
        <begin position="42"/>
        <end position="64"/>
    </location>
</feature>
<keyword evidence="3" id="KW-0472">Membrane</keyword>
<evidence type="ECO:0000256" key="2">
    <source>
        <dbReference type="SAM" id="MobiDB-lite"/>
    </source>
</evidence>
<keyword evidence="3" id="KW-0812">Transmembrane</keyword>